<evidence type="ECO:0000256" key="3">
    <source>
        <dbReference type="ARBA" id="ARBA00022723"/>
    </source>
</evidence>
<evidence type="ECO:0000313" key="9">
    <source>
        <dbReference type="Proteomes" id="UP000433652"/>
    </source>
</evidence>
<dbReference type="RefSeq" id="WP_159792456.1">
    <property type="nucleotide sequence ID" value="NZ_WTYM01000030.1"/>
</dbReference>
<evidence type="ECO:0000256" key="5">
    <source>
        <dbReference type="ARBA" id="ARBA00022833"/>
    </source>
</evidence>
<comment type="cofactor">
    <cofactor evidence="1">
        <name>Zn(2+)</name>
        <dbReference type="ChEBI" id="CHEBI:29105"/>
    </cofactor>
</comment>
<reference evidence="8 9" key="1">
    <citation type="submission" date="2019-12" db="EMBL/GenBank/DDBJ databases">
        <title>Genomic-based taxomic classification of the family Erythrobacteraceae.</title>
        <authorList>
            <person name="Xu L."/>
        </authorList>
    </citation>
    <scope>NUCLEOTIDE SEQUENCE [LARGE SCALE GENOMIC DNA]</scope>
    <source>
        <strain evidence="8 9">MCCC 1K01500</strain>
    </source>
</reference>
<organism evidence="8 9">
    <name type="scientific">Croceibacterium salegens</name>
    <dbReference type="NCBI Taxonomy" id="1737568"/>
    <lineage>
        <taxon>Bacteria</taxon>
        <taxon>Pseudomonadati</taxon>
        <taxon>Pseudomonadota</taxon>
        <taxon>Alphaproteobacteria</taxon>
        <taxon>Sphingomonadales</taxon>
        <taxon>Erythrobacteraceae</taxon>
        <taxon>Croceibacterium</taxon>
    </lineage>
</organism>
<keyword evidence="5" id="KW-0862">Zinc</keyword>
<feature type="domain" description="M23ase beta-sheet core" evidence="7">
    <location>
        <begin position="97"/>
        <end position="191"/>
    </location>
</feature>
<evidence type="ECO:0000256" key="6">
    <source>
        <dbReference type="ARBA" id="ARBA00023049"/>
    </source>
</evidence>
<dbReference type="AlphaFoldDB" id="A0A6I4SVA4"/>
<protein>
    <submittedName>
        <fullName evidence="8">Peptidoglycan DD-metalloendopeptidase family protein</fullName>
    </submittedName>
</protein>
<accession>A0A6I4SVA4</accession>
<keyword evidence="9" id="KW-1185">Reference proteome</keyword>
<evidence type="ECO:0000256" key="2">
    <source>
        <dbReference type="ARBA" id="ARBA00022670"/>
    </source>
</evidence>
<dbReference type="InterPro" id="IPR016047">
    <property type="entry name" value="M23ase_b-sheet_dom"/>
</dbReference>
<dbReference type="Pfam" id="PF01551">
    <property type="entry name" value="Peptidase_M23"/>
    <property type="match status" value="1"/>
</dbReference>
<evidence type="ECO:0000313" key="8">
    <source>
        <dbReference type="EMBL" id="MXO58716.1"/>
    </source>
</evidence>
<dbReference type="PANTHER" id="PTHR21666">
    <property type="entry name" value="PEPTIDASE-RELATED"/>
    <property type="match status" value="1"/>
</dbReference>
<keyword evidence="6" id="KW-0482">Metalloprotease</keyword>
<dbReference type="Proteomes" id="UP000433652">
    <property type="component" value="Unassembled WGS sequence"/>
</dbReference>
<sequence length="216" mass="22797">MTALDRLATIAVTATLTSAGWILFGSSFVIKAADTAPTNAVQPSPSPASPAAKSLDIEDIQLPARAPTGELIIPVEGVKAADLSDTFSDERGAGTRLHEALDIMAPRGTRVLAAAGGTVERLFKSDAGGNTVYVRSPDRRTIYYYAHLDSYAPNLVEGALVRMGDALGTVGSSGNASPDAPHLHFAIMRTTPASDWWEPSTAINPYPLLVVNEPRR</sequence>
<evidence type="ECO:0000256" key="4">
    <source>
        <dbReference type="ARBA" id="ARBA00022801"/>
    </source>
</evidence>
<dbReference type="InterPro" id="IPR011055">
    <property type="entry name" value="Dup_hybrid_motif"/>
</dbReference>
<comment type="caution">
    <text evidence="8">The sequence shown here is derived from an EMBL/GenBank/DDBJ whole genome shotgun (WGS) entry which is preliminary data.</text>
</comment>
<dbReference type="SUPFAM" id="SSF51261">
    <property type="entry name" value="Duplicated hybrid motif"/>
    <property type="match status" value="1"/>
</dbReference>
<gene>
    <name evidence="8" type="ORF">GRI89_04065</name>
</gene>
<keyword evidence="4" id="KW-0378">Hydrolase</keyword>
<dbReference type="GO" id="GO:0006508">
    <property type="term" value="P:proteolysis"/>
    <property type="evidence" value="ECO:0007669"/>
    <property type="project" value="UniProtKB-KW"/>
</dbReference>
<keyword evidence="3" id="KW-0479">Metal-binding</keyword>
<dbReference type="GO" id="GO:0004222">
    <property type="term" value="F:metalloendopeptidase activity"/>
    <property type="evidence" value="ECO:0007669"/>
    <property type="project" value="TreeGrafter"/>
</dbReference>
<dbReference type="PANTHER" id="PTHR21666:SF288">
    <property type="entry name" value="CELL DIVISION PROTEIN YTFB"/>
    <property type="match status" value="1"/>
</dbReference>
<dbReference type="Gene3D" id="2.70.70.10">
    <property type="entry name" value="Glucose Permease (Domain IIA)"/>
    <property type="match status" value="1"/>
</dbReference>
<keyword evidence="2" id="KW-0645">Protease</keyword>
<evidence type="ECO:0000256" key="1">
    <source>
        <dbReference type="ARBA" id="ARBA00001947"/>
    </source>
</evidence>
<dbReference type="InterPro" id="IPR050570">
    <property type="entry name" value="Cell_wall_metabolism_enzyme"/>
</dbReference>
<evidence type="ECO:0000259" key="7">
    <source>
        <dbReference type="Pfam" id="PF01551"/>
    </source>
</evidence>
<proteinExistence type="predicted"/>
<dbReference type="EMBL" id="WTYM01000030">
    <property type="protein sequence ID" value="MXO58716.1"/>
    <property type="molecule type" value="Genomic_DNA"/>
</dbReference>
<dbReference type="OrthoDB" id="9800107at2"/>
<name>A0A6I4SVA4_9SPHN</name>
<dbReference type="GO" id="GO:0046872">
    <property type="term" value="F:metal ion binding"/>
    <property type="evidence" value="ECO:0007669"/>
    <property type="project" value="UniProtKB-KW"/>
</dbReference>
<dbReference type="CDD" id="cd12797">
    <property type="entry name" value="M23_peptidase"/>
    <property type="match status" value="1"/>
</dbReference>